<dbReference type="Gene3D" id="3.90.550.10">
    <property type="entry name" value="Spore Coat Polysaccharide Biosynthesis Protein SpsA, Chain A"/>
    <property type="match status" value="1"/>
</dbReference>
<evidence type="ECO:0000256" key="1">
    <source>
        <dbReference type="ARBA" id="ARBA00006739"/>
    </source>
</evidence>
<evidence type="ECO:0000256" key="2">
    <source>
        <dbReference type="ARBA" id="ARBA00022676"/>
    </source>
</evidence>
<proteinExistence type="inferred from homology"/>
<dbReference type="Proteomes" id="UP000563094">
    <property type="component" value="Unassembled WGS sequence"/>
</dbReference>
<organism evidence="5 6">
    <name type="scientific">Rufibacter quisquiliarum</name>
    <dbReference type="NCBI Taxonomy" id="1549639"/>
    <lineage>
        <taxon>Bacteria</taxon>
        <taxon>Pseudomonadati</taxon>
        <taxon>Bacteroidota</taxon>
        <taxon>Cytophagia</taxon>
        <taxon>Cytophagales</taxon>
        <taxon>Hymenobacteraceae</taxon>
        <taxon>Rufibacter</taxon>
    </lineage>
</organism>
<accession>A0A839GG97</accession>
<keyword evidence="6" id="KW-1185">Reference proteome</keyword>
<name>A0A839GG97_9BACT</name>
<feature type="transmembrane region" description="Helical" evidence="4">
    <location>
        <begin position="332"/>
        <end position="352"/>
    </location>
</feature>
<dbReference type="PANTHER" id="PTHR43630">
    <property type="entry name" value="POLY-BETA-1,6-N-ACETYL-D-GLUCOSAMINE SYNTHASE"/>
    <property type="match status" value="1"/>
</dbReference>
<evidence type="ECO:0000256" key="4">
    <source>
        <dbReference type="SAM" id="Phobius"/>
    </source>
</evidence>
<sequence>MLFSIGFLTLYLFVFLLLLLLWVFRAPPESSAAQEFPPVSILIAARNEQEHILTCLAAIDRLAYPKDKLEVLVGDDRSQDNTRSLVEQYSLGKPYVTCVPISYDMAGTKGKANVLAQLAKKATSEFFFITDADIEVPPQWVHTLLQRLTPTTGIVTGITTTKGHSLFERLQALDWLYNLGLMQVVADRGVSVSTMGNNMLVTREAYEQVGGFEGIPFSITEDVQLHKEITAAGFQTAHVYSPSALALSKPIGNLNDFFNQRRRWMRGSVKLPWYMLLLFIFHSSYYPVWVPFFLHAGWAVWGGVFAAKLLLQSVFVSFCCQRVHWKVQGRDLFLLELYLLFTSLVLIVYFFLPTKIRWKGRQY</sequence>
<evidence type="ECO:0000313" key="5">
    <source>
        <dbReference type="EMBL" id="MBA9077902.1"/>
    </source>
</evidence>
<evidence type="ECO:0000313" key="6">
    <source>
        <dbReference type="Proteomes" id="UP000563094"/>
    </source>
</evidence>
<dbReference type="InterPro" id="IPR029044">
    <property type="entry name" value="Nucleotide-diphossugar_trans"/>
</dbReference>
<keyword evidence="2" id="KW-0328">Glycosyltransferase</keyword>
<protein>
    <submittedName>
        <fullName evidence="5">Cellulose synthase/poly-beta-1,6-N-acetylglucosamine synthase-like glycosyltransferase</fullName>
    </submittedName>
</protein>
<feature type="transmembrane region" description="Helical" evidence="4">
    <location>
        <begin position="271"/>
        <end position="292"/>
    </location>
</feature>
<evidence type="ECO:0000256" key="3">
    <source>
        <dbReference type="ARBA" id="ARBA00022679"/>
    </source>
</evidence>
<dbReference type="PANTHER" id="PTHR43630:SF1">
    <property type="entry name" value="POLY-BETA-1,6-N-ACETYL-D-GLUCOSAMINE SYNTHASE"/>
    <property type="match status" value="1"/>
</dbReference>
<keyword evidence="4" id="KW-1133">Transmembrane helix</keyword>
<reference evidence="5 6" key="1">
    <citation type="submission" date="2020-08" db="EMBL/GenBank/DDBJ databases">
        <title>Genomic Encyclopedia of Type Strains, Phase IV (KMG-IV): sequencing the most valuable type-strain genomes for metagenomic binning, comparative biology and taxonomic classification.</title>
        <authorList>
            <person name="Goeker M."/>
        </authorList>
    </citation>
    <scope>NUCLEOTIDE SEQUENCE [LARGE SCALE GENOMIC DNA]</scope>
    <source>
        <strain evidence="5 6">DSM 29854</strain>
    </source>
</reference>
<dbReference type="Pfam" id="PF13641">
    <property type="entry name" value="Glyco_tranf_2_3"/>
    <property type="match status" value="1"/>
</dbReference>
<gene>
    <name evidence="5" type="ORF">FHS90_002621</name>
</gene>
<dbReference type="GO" id="GO:0016757">
    <property type="term" value="F:glycosyltransferase activity"/>
    <property type="evidence" value="ECO:0007669"/>
    <property type="project" value="UniProtKB-KW"/>
</dbReference>
<dbReference type="AlphaFoldDB" id="A0A839GG97"/>
<keyword evidence="4" id="KW-0472">Membrane</keyword>
<dbReference type="RefSeq" id="WP_182513287.1">
    <property type="nucleotide sequence ID" value="NZ_JACJIQ010000009.1"/>
</dbReference>
<dbReference type="EMBL" id="JACJIQ010000009">
    <property type="protein sequence ID" value="MBA9077902.1"/>
    <property type="molecule type" value="Genomic_DNA"/>
</dbReference>
<feature type="transmembrane region" description="Helical" evidence="4">
    <location>
        <begin position="6"/>
        <end position="24"/>
    </location>
</feature>
<comment type="caution">
    <text evidence="5">The sequence shown here is derived from an EMBL/GenBank/DDBJ whole genome shotgun (WGS) entry which is preliminary data.</text>
</comment>
<dbReference type="SUPFAM" id="SSF53448">
    <property type="entry name" value="Nucleotide-diphospho-sugar transferases"/>
    <property type="match status" value="1"/>
</dbReference>
<keyword evidence="3 5" id="KW-0808">Transferase</keyword>
<comment type="similarity">
    <text evidence="1">Belongs to the glycosyltransferase 2 family.</text>
</comment>
<keyword evidence="4" id="KW-0812">Transmembrane</keyword>
<feature type="transmembrane region" description="Helical" evidence="4">
    <location>
        <begin position="298"/>
        <end position="320"/>
    </location>
</feature>